<keyword evidence="5 7" id="KW-1133">Transmembrane helix</keyword>
<evidence type="ECO:0000256" key="1">
    <source>
        <dbReference type="ARBA" id="ARBA00004370"/>
    </source>
</evidence>
<dbReference type="Gene3D" id="2.60.40.1210">
    <property type="entry name" value="Cellobiose dehydrogenase, cytochrome domain"/>
    <property type="match status" value="1"/>
</dbReference>
<evidence type="ECO:0000313" key="10">
    <source>
        <dbReference type="EMBL" id="KAF2720857.1"/>
    </source>
</evidence>
<feature type="non-terminal residue" evidence="10">
    <location>
        <position position="1"/>
    </location>
</feature>
<dbReference type="GO" id="GO:0016020">
    <property type="term" value="C:membrane"/>
    <property type="evidence" value="ECO:0007669"/>
    <property type="project" value="UniProtKB-SubCell"/>
</dbReference>
<dbReference type="Proteomes" id="UP000799441">
    <property type="component" value="Unassembled WGS sequence"/>
</dbReference>
<feature type="transmembrane region" description="Helical" evidence="7">
    <location>
        <begin position="242"/>
        <end position="261"/>
    </location>
</feature>
<dbReference type="AlphaFoldDB" id="A0A9P4Q5B5"/>
<dbReference type="SMART" id="SM00665">
    <property type="entry name" value="B561"/>
    <property type="match status" value="1"/>
</dbReference>
<evidence type="ECO:0000259" key="8">
    <source>
        <dbReference type="PROSITE" id="PS50836"/>
    </source>
</evidence>
<evidence type="ECO:0000256" key="4">
    <source>
        <dbReference type="ARBA" id="ARBA00022982"/>
    </source>
</evidence>
<comment type="subcellular location">
    <subcellularLocation>
        <location evidence="1">Membrane</location>
    </subcellularLocation>
</comment>
<organism evidence="10 11">
    <name type="scientific">Polychaeton citri CBS 116435</name>
    <dbReference type="NCBI Taxonomy" id="1314669"/>
    <lineage>
        <taxon>Eukaryota</taxon>
        <taxon>Fungi</taxon>
        <taxon>Dikarya</taxon>
        <taxon>Ascomycota</taxon>
        <taxon>Pezizomycotina</taxon>
        <taxon>Dothideomycetes</taxon>
        <taxon>Dothideomycetidae</taxon>
        <taxon>Capnodiales</taxon>
        <taxon>Capnodiaceae</taxon>
        <taxon>Polychaeton</taxon>
    </lineage>
</organism>
<evidence type="ECO:0000256" key="2">
    <source>
        <dbReference type="ARBA" id="ARBA00022448"/>
    </source>
</evidence>
<evidence type="ECO:0000256" key="5">
    <source>
        <dbReference type="ARBA" id="ARBA00022989"/>
    </source>
</evidence>
<evidence type="ECO:0000256" key="6">
    <source>
        <dbReference type="ARBA" id="ARBA00023136"/>
    </source>
</evidence>
<feature type="transmembrane region" description="Helical" evidence="7">
    <location>
        <begin position="281"/>
        <end position="304"/>
    </location>
</feature>
<accession>A0A9P4Q5B5</accession>
<feature type="non-terminal residue" evidence="10">
    <location>
        <position position="336"/>
    </location>
</feature>
<keyword evidence="2" id="KW-0813">Transport</keyword>
<feature type="transmembrane region" description="Helical" evidence="7">
    <location>
        <begin position="316"/>
        <end position="334"/>
    </location>
</feature>
<evidence type="ECO:0000313" key="11">
    <source>
        <dbReference type="Proteomes" id="UP000799441"/>
    </source>
</evidence>
<dbReference type="InterPro" id="IPR006593">
    <property type="entry name" value="Cyt_b561/ferric_Rdtase_TM"/>
</dbReference>
<dbReference type="Pfam" id="PF16010">
    <property type="entry name" value="CDH-cyt"/>
    <property type="match status" value="1"/>
</dbReference>
<evidence type="ECO:0000259" key="9">
    <source>
        <dbReference type="PROSITE" id="PS50939"/>
    </source>
</evidence>
<dbReference type="CDD" id="cd08760">
    <property type="entry name" value="Cyt_b561_FRRS1_like"/>
    <property type="match status" value="1"/>
</dbReference>
<feature type="transmembrane region" description="Helical" evidence="7">
    <location>
        <begin position="214"/>
        <end position="235"/>
    </location>
</feature>
<name>A0A9P4Q5B5_9PEZI</name>
<dbReference type="InterPro" id="IPR005018">
    <property type="entry name" value="DOMON_domain"/>
</dbReference>
<reference evidence="10" key="1">
    <citation type="journal article" date="2020" name="Stud. Mycol.">
        <title>101 Dothideomycetes genomes: a test case for predicting lifestyles and emergence of pathogens.</title>
        <authorList>
            <person name="Haridas S."/>
            <person name="Albert R."/>
            <person name="Binder M."/>
            <person name="Bloem J."/>
            <person name="Labutti K."/>
            <person name="Salamov A."/>
            <person name="Andreopoulos B."/>
            <person name="Baker S."/>
            <person name="Barry K."/>
            <person name="Bills G."/>
            <person name="Bluhm B."/>
            <person name="Cannon C."/>
            <person name="Castanera R."/>
            <person name="Culley D."/>
            <person name="Daum C."/>
            <person name="Ezra D."/>
            <person name="Gonzalez J."/>
            <person name="Henrissat B."/>
            <person name="Kuo A."/>
            <person name="Liang C."/>
            <person name="Lipzen A."/>
            <person name="Lutzoni F."/>
            <person name="Magnuson J."/>
            <person name="Mondo S."/>
            <person name="Nolan M."/>
            <person name="Ohm R."/>
            <person name="Pangilinan J."/>
            <person name="Park H.-J."/>
            <person name="Ramirez L."/>
            <person name="Alfaro M."/>
            <person name="Sun H."/>
            <person name="Tritt A."/>
            <person name="Yoshinaga Y."/>
            <person name="Zwiers L.-H."/>
            <person name="Turgeon B."/>
            <person name="Goodwin S."/>
            <person name="Spatafora J."/>
            <person name="Crous P."/>
            <person name="Grigoriev I."/>
        </authorList>
    </citation>
    <scope>NUCLEOTIDE SEQUENCE</scope>
    <source>
        <strain evidence="10">CBS 116435</strain>
    </source>
</reference>
<evidence type="ECO:0000256" key="7">
    <source>
        <dbReference type="SAM" id="Phobius"/>
    </source>
</evidence>
<dbReference type="Gene3D" id="1.20.120.1770">
    <property type="match status" value="1"/>
</dbReference>
<dbReference type="PROSITE" id="PS50836">
    <property type="entry name" value="DOMON"/>
    <property type="match status" value="1"/>
</dbReference>
<keyword evidence="3 7" id="KW-0812">Transmembrane</keyword>
<sequence length="336" mass="35130">DGVLTYALFADKDSSTISFHLSAPAAYGWTAVGFGSQMKDALIFIAYPSGDKSGVTVSPRTADGHSEPSYLDKITCKPPGSTDGLAPGANTVSGDDQILSADVVCSGLDAWSGWKSLDFGSENSQFIFALGPDYGSHGPGSSHDKGGSWWASTSLSAGLQRHDQYGHFALSLKAASAGDVSAVPAPNAAGGSSYTGTAASDATGVKSDRDPAPIIHGLIMSLVWVIIFPVGAAVLKIMRKVLWHAACQGIGAVLFLMATAGGIKVSSLYNRSKHFSSPHQVIGILLLIAVILQFALGLVHHRLYKKNQQPTLMGKIHRYLGPVTMVIGLINGFIGF</sequence>
<evidence type="ECO:0000256" key="3">
    <source>
        <dbReference type="ARBA" id="ARBA00022692"/>
    </source>
</evidence>
<dbReference type="PROSITE" id="PS50939">
    <property type="entry name" value="CYTOCHROME_B561"/>
    <property type="match status" value="1"/>
</dbReference>
<dbReference type="CDD" id="cd09630">
    <property type="entry name" value="CDH_like_cytochrome"/>
    <property type="match status" value="1"/>
</dbReference>
<dbReference type="EMBL" id="MU003795">
    <property type="protein sequence ID" value="KAF2720857.1"/>
    <property type="molecule type" value="Genomic_DNA"/>
</dbReference>
<keyword evidence="4" id="KW-0249">Electron transport</keyword>
<comment type="caution">
    <text evidence="10">The sequence shown here is derived from an EMBL/GenBank/DDBJ whole genome shotgun (WGS) entry which is preliminary data.</text>
</comment>
<dbReference type="SMART" id="SM00664">
    <property type="entry name" value="DoH"/>
    <property type="match status" value="1"/>
</dbReference>
<dbReference type="SUPFAM" id="SSF49344">
    <property type="entry name" value="CBD9-like"/>
    <property type="match status" value="1"/>
</dbReference>
<protein>
    <submittedName>
        <fullName evidence="10">Iron reductase domain protein</fullName>
    </submittedName>
</protein>
<gene>
    <name evidence="10" type="ORF">K431DRAFT_212399</name>
</gene>
<feature type="domain" description="DOMON" evidence="8">
    <location>
        <begin position="1"/>
        <end position="131"/>
    </location>
</feature>
<dbReference type="InterPro" id="IPR015920">
    <property type="entry name" value="Cellobiose_DH-like_cyt"/>
</dbReference>
<proteinExistence type="predicted"/>
<dbReference type="PANTHER" id="PTHR47797">
    <property type="entry name" value="DEHYDROGENASE, PUTATIVE (AFU_ORTHOLOGUE AFUA_8G05805)-RELATED"/>
    <property type="match status" value="1"/>
</dbReference>
<feature type="domain" description="Cytochrome b561" evidence="9">
    <location>
        <begin position="180"/>
        <end position="336"/>
    </location>
</feature>
<keyword evidence="6 7" id="KW-0472">Membrane</keyword>
<dbReference type="Pfam" id="PF03188">
    <property type="entry name" value="Cytochrom_B561"/>
    <property type="match status" value="1"/>
</dbReference>
<dbReference type="OrthoDB" id="19261at2759"/>
<keyword evidence="11" id="KW-1185">Reference proteome</keyword>
<dbReference type="PANTHER" id="PTHR47797:SF1">
    <property type="entry name" value="CYTOCHROME B561 DOMAIN-CONTAINING PROTEIN-RELATED"/>
    <property type="match status" value="1"/>
</dbReference>